<feature type="compositionally biased region" description="Low complexity" evidence="6">
    <location>
        <begin position="158"/>
        <end position="168"/>
    </location>
</feature>
<dbReference type="AlphaFoldDB" id="A0A3A9ZHE2"/>
<feature type="transmembrane region" description="Helical" evidence="7">
    <location>
        <begin position="780"/>
        <end position="799"/>
    </location>
</feature>
<feature type="transmembrane region" description="Helical" evidence="7">
    <location>
        <begin position="285"/>
        <end position="306"/>
    </location>
</feature>
<feature type="compositionally biased region" description="Basic and acidic residues" evidence="6">
    <location>
        <begin position="75"/>
        <end position="95"/>
    </location>
</feature>
<dbReference type="InterPro" id="IPR011009">
    <property type="entry name" value="Kinase-like_dom_sf"/>
</dbReference>
<dbReference type="GO" id="GO:0005886">
    <property type="term" value="C:plasma membrane"/>
    <property type="evidence" value="ECO:0007669"/>
    <property type="project" value="UniProtKB-SubCell"/>
</dbReference>
<protein>
    <submittedName>
        <fullName evidence="8">TIGR00374 family protein</fullName>
    </submittedName>
</protein>
<evidence type="ECO:0000256" key="5">
    <source>
        <dbReference type="ARBA" id="ARBA00023136"/>
    </source>
</evidence>
<keyword evidence="3 7" id="KW-0812">Transmembrane</keyword>
<keyword evidence="4 7" id="KW-1133">Transmembrane helix</keyword>
<dbReference type="OrthoDB" id="5242664at2"/>
<evidence type="ECO:0000256" key="4">
    <source>
        <dbReference type="ARBA" id="ARBA00022989"/>
    </source>
</evidence>
<evidence type="ECO:0000256" key="3">
    <source>
        <dbReference type="ARBA" id="ARBA00022692"/>
    </source>
</evidence>
<evidence type="ECO:0000313" key="8">
    <source>
        <dbReference type="EMBL" id="RKN47104.1"/>
    </source>
</evidence>
<feature type="compositionally biased region" description="Basic and acidic residues" evidence="6">
    <location>
        <begin position="169"/>
        <end position="181"/>
    </location>
</feature>
<dbReference type="SUPFAM" id="SSF56112">
    <property type="entry name" value="Protein kinase-like (PK-like)"/>
    <property type="match status" value="1"/>
</dbReference>
<gene>
    <name evidence="8" type="ORF">D7294_02710</name>
</gene>
<feature type="transmembrane region" description="Helical" evidence="7">
    <location>
        <begin position="883"/>
        <end position="903"/>
    </location>
</feature>
<feature type="region of interest" description="Disordered" evidence="6">
    <location>
        <begin position="1"/>
        <end position="228"/>
    </location>
</feature>
<evidence type="ECO:0000313" key="9">
    <source>
        <dbReference type="Proteomes" id="UP000272474"/>
    </source>
</evidence>
<name>A0A3A9ZHE2_9ACTN</name>
<reference evidence="8 9" key="1">
    <citation type="journal article" date="2014" name="Int. J. Syst. Evol. Microbiol.">
        <title>Streptomyces hoynatensis sp. nov., isolated from deep marine sediment.</title>
        <authorList>
            <person name="Veyisoglu A."/>
            <person name="Sahin N."/>
        </authorList>
    </citation>
    <scope>NUCLEOTIDE SEQUENCE [LARGE SCALE GENOMIC DNA]</scope>
    <source>
        <strain evidence="8 9">KCTC 29097</strain>
    </source>
</reference>
<feature type="transmembrane region" description="Helical" evidence="7">
    <location>
        <begin position="972"/>
        <end position="994"/>
    </location>
</feature>
<feature type="compositionally biased region" description="Basic and acidic residues" evidence="6">
    <location>
        <begin position="137"/>
        <end position="154"/>
    </location>
</feature>
<proteinExistence type="predicted"/>
<dbReference type="PANTHER" id="PTHR39087:SF2">
    <property type="entry name" value="UPF0104 MEMBRANE PROTEIN MJ1595"/>
    <property type="match status" value="1"/>
</dbReference>
<comment type="subcellular location">
    <subcellularLocation>
        <location evidence="1">Cell membrane</location>
        <topology evidence="1">Multi-pass membrane protein</topology>
    </subcellularLocation>
</comment>
<evidence type="ECO:0000256" key="2">
    <source>
        <dbReference type="ARBA" id="ARBA00022475"/>
    </source>
</evidence>
<feature type="transmembrane region" description="Helical" evidence="7">
    <location>
        <begin position="244"/>
        <end position="265"/>
    </location>
</feature>
<feature type="transmembrane region" description="Helical" evidence="7">
    <location>
        <begin position="318"/>
        <end position="340"/>
    </location>
</feature>
<evidence type="ECO:0000256" key="6">
    <source>
        <dbReference type="SAM" id="MobiDB-lite"/>
    </source>
</evidence>
<feature type="transmembrane region" description="Helical" evidence="7">
    <location>
        <begin position="923"/>
        <end position="943"/>
    </location>
</feature>
<evidence type="ECO:0000256" key="1">
    <source>
        <dbReference type="ARBA" id="ARBA00004651"/>
    </source>
</evidence>
<feature type="transmembrane region" description="Helical" evidence="7">
    <location>
        <begin position="412"/>
        <end position="431"/>
    </location>
</feature>
<dbReference type="InterPro" id="IPR022791">
    <property type="entry name" value="L-PG_synthase/AglD"/>
</dbReference>
<accession>A0A3A9ZHE2</accession>
<dbReference type="Proteomes" id="UP000272474">
    <property type="component" value="Unassembled WGS sequence"/>
</dbReference>
<dbReference type="Pfam" id="PF03706">
    <property type="entry name" value="LPG_synthase_TM"/>
    <property type="match status" value="1"/>
</dbReference>
<feature type="transmembrane region" description="Helical" evidence="7">
    <location>
        <begin position="388"/>
        <end position="406"/>
    </location>
</feature>
<feature type="compositionally biased region" description="Low complexity" evidence="6">
    <location>
        <begin position="185"/>
        <end position="220"/>
    </location>
</feature>
<dbReference type="EMBL" id="RBAL01000001">
    <property type="protein sequence ID" value="RKN47104.1"/>
    <property type="molecule type" value="Genomic_DNA"/>
</dbReference>
<evidence type="ECO:0000256" key="7">
    <source>
        <dbReference type="SAM" id="Phobius"/>
    </source>
</evidence>
<feature type="transmembrane region" description="Helical" evidence="7">
    <location>
        <begin position="1052"/>
        <end position="1070"/>
    </location>
</feature>
<keyword evidence="9" id="KW-1185">Reference proteome</keyword>
<comment type="caution">
    <text evidence="8">The sequence shown here is derived from an EMBL/GenBank/DDBJ whole genome shotgun (WGS) entry which is preliminary data.</text>
</comment>
<feature type="transmembrane region" description="Helical" evidence="7">
    <location>
        <begin position="811"/>
        <end position="836"/>
    </location>
</feature>
<keyword evidence="2" id="KW-1003">Cell membrane</keyword>
<dbReference type="PANTHER" id="PTHR39087">
    <property type="entry name" value="UPF0104 MEMBRANE PROTEIN MJ1595"/>
    <property type="match status" value="1"/>
</dbReference>
<sequence length="1079" mass="114523">MSRTCPAGASHVPLSSQPGPSDRPRPAHIRSGRGARGPARAARWGGCGEPCGGGPAGSSGTRGKVPGNPGKRPVIRGEEERAQRPDERTGGRTRDAAGGPTRPQAGARPGARGEDREPPAAGEPGAPPDRPAATGRESGESRPPRGREQDEEPPRPAGPAASAAPGSREAPDDAPATREEPLISPGADAGLAAAGGRAARSPARARLPRSARGGRPQRGPGEPPGHLQVDEPILAARVHRPADLLRVLLGLLGIALVLALATWAIGTTEGIERDVDKGAEQAPSLLISFAGFVSSAAVLVVPVAFAIERLVKRDGLRIADGVLAAVLAHGVSLSFSLWVARLSPDSVQNALTRQAPGGQLTDPVHGYLAPVIAYATAVGMTHRPRWRLAMWAVLLVDGFAALFAGYTTPFAIVVTALIGWTIAYATLYTVGTPNVRPTGNQLLAGLRRAGFHPLGARRAEDPAEAERRERHDHTEPTRRYLVTMDAGPPLDVTVVDRAQQAQGFFYRVWRQLALRGITQRRSLPSLRQALEQEALLAYAASAAGANVPRLVATAELGPDAVMLAYEHVGGRSLDALPDERISDELMRTAWRQVRALQTRRIAHRRLDGHSLLVDRLGKVYLTDLRGGEIAAGDLPLRMDVAQLVVTFGLRVGAERAVAAAVAVLGPDAVADSLPLLQPIALSRATRATLRQLARERAQRERQAVLDATRAYREARGSLPENADRKTVKAARQAEKQVMEEALERAKEPDLLSLIRRQVLLIRPQAPIEPARIERISPRNLISIIAAVFAGYFLTIQLINPEFKRVWEGANWGWVIVAAGFSALTYVAAAMSLLGFVPEKVAFRRTVLAQVAGSFVKIVAPSAIGGVALNTRYLQRQGLRPGHAVASVGACQLLNFGSSILLLLSFGYLTGTEHTPSLSPSRTVIGGLLTAAVAVLIVTAVPRLRKTVGERIRTLFAGVVPRMLDVVQQPRQLLSGIGGVLLMTLAFVMCLDASLRAFGWELSYPTIAVVFLAGNALGSAAPTPGGIGAVELTLSAGLAAFGVPDHAALGAVLLYRLMTLWLPVLPGWLAFTHLTRRGDI</sequence>
<feature type="compositionally biased region" description="Gly residues" evidence="6">
    <location>
        <begin position="45"/>
        <end position="57"/>
    </location>
</feature>
<keyword evidence="5 7" id="KW-0472">Membrane</keyword>
<organism evidence="8 9">
    <name type="scientific">Streptomyces hoynatensis</name>
    <dbReference type="NCBI Taxonomy" id="1141874"/>
    <lineage>
        <taxon>Bacteria</taxon>
        <taxon>Bacillati</taxon>
        <taxon>Actinomycetota</taxon>
        <taxon>Actinomycetes</taxon>
        <taxon>Kitasatosporales</taxon>
        <taxon>Streptomycetaceae</taxon>
        <taxon>Streptomyces</taxon>
    </lineage>
</organism>
<feature type="transmembrane region" description="Helical" evidence="7">
    <location>
        <begin position="364"/>
        <end position="381"/>
    </location>
</feature>